<sequence length="375" mass="40728">MFGETGYNPTAFNQPTYMALGIYWATACLCIVVAVLALNIMGFFSGTNKFDVDGRTVIITGGSQGMGRGLAKILSQKGANIVIVARTQSKLDDALKYITAAAKNPGKQRFLSISADVTIAEENIRIIDEVTTWNHGSPPDVVWANAGQAHPGLFVDTPLEISRSQMDMNYWAAAYLSHATLRSWLRPSPEKLSKPRHLIMTSSVACYVGLAGYTPYAPAKAAMRSLADTLRSELNMYNGARRNKSAAADSSPAAEVKVHVVVPGTIKSPGLVNEDKVKHEVTKILEEGDIAQTEDEVAAAAIRRLETGGYMITTQLLGDAMRAGGLGGSPRNNWLIDTIFGWIIHFAWLFIGPDMERKVWAYGKEKGAVYRPESS</sequence>
<evidence type="ECO:0000256" key="7">
    <source>
        <dbReference type="ARBA" id="ARBA00023002"/>
    </source>
</evidence>
<comment type="function">
    <text evidence="10">Catalyzes the reduction of 3'-oxosphinganine (3-ketodihydrosphingosine/KDS) to sphinganine (dihydrosphingosine/DHS), the second step of de novo sphingolipid biosynthesis.</text>
</comment>
<dbReference type="GO" id="GO:0030148">
    <property type="term" value="P:sphingolipid biosynthetic process"/>
    <property type="evidence" value="ECO:0007669"/>
    <property type="project" value="InterPro"/>
</dbReference>
<comment type="subcellular location">
    <subcellularLocation>
        <location evidence="1">Endoplasmic reticulum</location>
    </subcellularLocation>
</comment>
<organism evidence="13 14">
    <name type="scientific">Acrodontium crateriforme</name>
    <dbReference type="NCBI Taxonomy" id="150365"/>
    <lineage>
        <taxon>Eukaryota</taxon>
        <taxon>Fungi</taxon>
        <taxon>Dikarya</taxon>
        <taxon>Ascomycota</taxon>
        <taxon>Pezizomycotina</taxon>
        <taxon>Dothideomycetes</taxon>
        <taxon>Dothideomycetidae</taxon>
        <taxon>Mycosphaerellales</taxon>
        <taxon>Teratosphaeriaceae</taxon>
        <taxon>Acrodontium</taxon>
    </lineage>
</organism>
<dbReference type="PANTHER" id="PTHR43550">
    <property type="entry name" value="3-KETODIHYDROSPHINGOSINE REDUCTASE"/>
    <property type="match status" value="1"/>
</dbReference>
<evidence type="ECO:0000256" key="5">
    <source>
        <dbReference type="ARBA" id="ARBA00022857"/>
    </source>
</evidence>
<keyword evidence="7" id="KW-0560">Oxidoreductase</keyword>
<keyword evidence="6" id="KW-0746">Sphingolipid metabolism</keyword>
<evidence type="ECO:0000256" key="9">
    <source>
        <dbReference type="ARBA" id="ARBA00026112"/>
    </source>
</evidence>
<keyword evidence="4" id="KW-0256">Endoplasmic reticulum</keyword>
<proteinExistence type="predicted"/>
<dbReference type="AlphaFoldDB" id="A0AAQ3R900"/>
<evidence type="ECO:0000256" key="3">
    <source>
        <dbReference type="ARBA" id="ARBA00004991"/>
    </source>
</evidence>
<evidence type="ECO:0000256" key="1">
    <source>
        <dbReference type="ARBA" id="ARBA00004240"/>
    </source>
</evidence>
<evidence type="ECO:0000256" key="8">
    <source>
        <dbReference type="ARBA" id="ARBA00023098"/>
    </source>
</evidence>
<dbReference type="SUPFAM" id="SSF51735">
    <property type="entry name" value="NAD(P)-binding Rossmann-fold domains"/>
    <property type="match status" value="1"/>
</dbReference>
<evidence type="ECO:0000256" key="4">
    <source>
        <dbReference type="ARBA" id="ARBA00022824"/>
    </source>
</evidence>
<dbReference type="InterPro" id="IPR045022">
    <property type="entry name" value="KDSR-like"/>
</dbReference>
<accession>A0AAQ3R900</accession>
<dbReference type="PRINTS" id="PR00081">
    <property type="entry name" value="GDHRDH"/>
</dbReference>
<keyword evidence="12" id="KW-0472">Membrane</keyword>
<evidence type="ECO:0000256" key="11">
    <source>
        <dbReference type="ARBA" id="ARBA00048930"/>
    </source>
</evidence>
<dbReference type="Pfam" id="PF00106">
    <property type="entry name" value="adh_short"/>
    <property type="match status" value="1"/>
</dbReference>
<comment type="pathway">
    <text evidence="2">Lipid metabolism; sphingolipid metabolism.</text>
</comment>
<evidence type="ECO:0000313" key="13">
    <source>
        <dbReference type="EMBL" id="WPG99609.1"/>
    </source>
</evidence>
<evidence type="ECO:0000256" key="6">
    <source>
        <dbReference type="ARBA" id="ARBA00022919"/>
    </source>
</evidence>
<evidence type="ECO:0000256" key="10">
    <source>
        <dbReference type="ARBA" id="ARBA00044737"/>
    </source>
</evidence>
<name>A0AAQ3R900_9PEZI</name>
<dbReference type="Gene3D" id="3.40.50.720">
    <property type="entry name" value="NAD(P)-binding Rossmann-like Domain"/>
    <property type="match status" value="1"/>
</dbReference>
<keyword evidence="12" id="KW-0812">Transmembrane</keyword>
<keyword evidence="12" id="KW-1133">Transmembrane helix</keyword>
<protein>
    <recommendedName>
        <fullName evidence="9">3-dehydrosphinganine reductase</fullName>
        <ecNumber evidence="9">1.1.1.102</ecNumber>
    </recommendedName>
</protein>
<dbReference type="Proteomes" id="UP001303373">
    <property type="component" value="Chromosome 3"/>
</dbReference>
<evidence type="ECO:0000313" key="14">
    <source>
        <dbReference type="Proteomes" id="UP001303373"/>
    </source>
</evidence>
<reference evidence="13 14" key="1">
    <citation type="submission" date="2023-11" db="EMBL/GenBank/DDBJ databases">
        <title>An acidophilic fungus is an integral part of prey digestion in a carnivorous sundew plant.</title>
        <authorList>
            <person name="Tsai I.J."/>
        </authorList>
    </citation>
    <scope>NUCLEOTIDE SEQUENCE [LARGE SCALE GENOMIC DNA]</scope>
    <source>
        <strain evidence="13">169a</strain>
    </source>
</reference>
<comment type="catalytic activity">
    <reaction evidence="11">
        <text>sphinganine + NADP(+) = 3-oxosphinganine + NADPH + H(+)</text>
        <dbReference type="Rhea" id="RHEA:22640"/>
        <dbReference type="ChEBI" id="CHEBI:15378"/>
        <dbReference type="ChEBI" id="CHEBI:57783"/>
        <dbReference type="ChEBI" id="CHEBI:57817"/>
        <dbReference type="ChEBI" id="CHEBI:58299"/>
        <dbReference type="ChEBI" id="CHEBI:58349"/>
        <dbReference type="EC" id="1.1.1.102"/>
    </reaction>
    <physiologicalReaction direction="right-to-left" evidence="11">
        <dbReference type="Rhea" id="RHEA:22642"/>
    </physiologicalReaction>
</comment>
<gene>
    <name evidence="13" type="ORF">R9X50_00242700</name>
</gene>
<dbReference type="PANTHER" id="PTHR43550:SF3">
    <property type="entry name" value="3-KETODIHYDROSPHINGOSINE REDUCTASE"/>
    <property type="match status" value="1"/>
</dbReference>
<dbReference type="EC" id="1.1.1.102" evidence="9"/>
<dbReference type="CDD" id="cd08939">
    <property type="entry name" value="KDSR-like_SDR_c"/>
    <property type="match status" value="1"/>
</dbReference>
<keyword evidence="14" id="KW-1185">Reference proteome</keyword>
<keyword evidence="8" id="KW-0443">Lipid metabolism</keyword>
<dbReference type="GO" id="GO:0047560">
    <property type="term" value="F:3-dehydrosphinganine reductase activity"/>
    <property type="evidence" value="ECO:0007669"/>
    <property type="project" value="UniProtKB-EC"/>
</dbReference>
<dbReference type="EMBL" id="CP138582">
    <property type="protein sequence ID" value="WPG99609.1"/>
    <property type="molecule type" value="Genomic_DNA"/>
</dbReference>
<dbReference type="InterPro" id="IPR036291">
    <property type="entry name" value="NAD(P)-bd_dom_sf"/>
</dbReference>
<comment type="pathway">
    <text evidence="3">Sphingolipid metabolism.</text>
</comment>
<dbReference type="GO" id="GO:0006666">
    <property type="term" value="P:3-keto-sphinganine metabolic process"/>
    <property type="evidence" value="ECO:0007669"/>
    <property type="project" value="InterPro"/>
</dbReference>
<feature type="transmembrane region" description="Helical" evidence="12">
    <location>
        <begin position="20"/>
        <end position="40"/>
    </location>
</feature>
<evidence type="ECO:0000256" key="12">
    <source>
        <dbReference type="SAM" id="Phobius"/>
    </source>
</evidence>
<dbReference type="GO" id="GO:0005789">
    <property type="term" value="C:endoplasmic reticulum membrane"/>
    <property type="evidence" value="ECO:0007669"/>
    <property type="project" value="TreeGrafter"/>
</dbReference>
<dbReference type="InterPro" id="IPR002347">
    <property type="entry name" value="SDR_fam"/>
</dbReference>
<evidence type="ECO:0000256" key="2">
    <source>
        <dbReference type="ARBA" id="ARBA00004760"/>
    </source>
</evidence>
<keyword evidence="5" id="KW-0521">NADP</keyword>